<dbReference type="GO" id="GO:0016787">
    <property type="term" value="F:hydrolase activity"/>
    <property type="evidence" value="ECO:0007669"/>
    <property type="project" value="UniProtKB-KW"/>
</dbReference>
<evidence type="ECO:0000256" key="4">
    <source>
        <dbReference type="ARBA" id="ARBA00035393"/>
    </source>
</evidence>
<name>A0A7R9PUD4_9ACAR</name>
<comment type="similarity">
    <text evidence="2 7">Belongs to the QNG1 protein family.</text>
</comment>
<accession>A0A7R9PUD4</accession>
<dbReference type="EMBL" id="OC855005">
    <property type="protein sequence ID" value="CAD7620982.1"/>
    <property type="molecule type" value="Genomic_DNA"/>
</dbReference>
<evidence type="ECO:0000256" key="1">
    <source>
        <dbReference type="ARBA" id="ARBA00022801"/>
    </source>
</evidence>
<feature type="domain" description="C2H2-type" evidence="9">
    <location>
        <begin position="1446"/>
        <end position="1473"/>
    </location>
</feature>
<keyword evidence="11" id="KW-1185">Reference proteome</keyword>
<keyword evidence="6" id="KW-0863">Zinc-finger</keyword>
<evidence type="ECO:0000256" key="7">
    <source>
        <dbReference type="RuleBase" id="RU365002"/>
    </source>
</evidence>
<feature type="compositionally biased region" description="Acidic residues" evidence="8">
    <location>
        <begin position="861"/>
        <end position="876"/>
    </location>
</feature>
<dbReference type="OrthoDB" id="6417347at2759"/>
<dbReference type="PANTHER" id="PTHR21314:SF0">
    <property type="entry name" value="QUEUOSINE 5'-PHOSPHATE N-GLYCOSYLASE_HYDROLASE"/>
    <property type="match status" value="1"/>
</dbReference>
<dbReference type="SMART" id="SM00355">
    <property type="entry name" value="ZnF_C2H2"/>
    <property type="match status" value="20"/>
</dbReference>
<evidence type="ECO:0000256" key="3">
    <source>
        <dbReference type="ARBA" id="ARBA00035306"/>
    </source>
</evidence>
<dbReference type="InterPro" id="IPR019438">
    <property type="entry name" value="Q_salvage"/>
</dbReference>
<feature type="domain" description="C2H2-type" evidence="9">
    <location>
        <begin position="698"/>
        <end position="725"/>
    </location>
</feature>
<feature type="region of interest" description="Disordered" evidence="8">
    <location>
        <begin position="197"/>
        <end position="220"/>
    </location>
</feature>
<feature type="region of interest" description="Disordered" evidence="8">
    <location>
        <begin position="838"/>
        <end position="898"/>
    </location>
</feature>
<comment type="catalytic activity">
    <reaction evidence="5 7">
        <text>queuosine 5'-phosphate + H2O = queuine + D-ribose 5-phosphate</text>
        <dbReference type="Rhea" id="RHEA:75387"/>
        <dbReference type="ChEBI" id="CHEBI:15377"/>
        <dbReference type="ChEBI" id="CHEBI:17433"/>
        <dbReference type="ChEBI" id="CHEBI:78346"/>
        <dbReference type="ChEBI" id="CHEBI:194371"/>
    </reaction>
    <physiologicalReaction direction="left-to-right" evidence="5 7">
        <dbReference type="Rhea" id="RHEA:75388"/>
    </physiologicalReaction>
</comment>
<feature type="compositionally biased region" description="Acidic residues" evidence="8">
    <location>
        <begin position="839"/>
        <end position="848"/>
    </location>
</feature>
<feature type="region of interest" description="Disordered" evidence="8">
    <location>
        <begin position="256"/>
        <end position="295"/>
    </location>
</feature>
<evidence type="ECO:0000256" key="8">
    <source>
        <dbReference type="SAM" id="MobiDB-lite"/>
    </source>
</evidence>
<keyword evidence="1 7" id="KW-0378">Hydrolase</keyword>
<dbReference type="SUPFAM" id="SSF57667">
    <property type="entry name" value="beta-beta-alpha zinc fingers"/>
    <property type="match status" value="7"/>
</dbReference>
<feature type="compositionally biased region" description="Low complexity" evidence="8">
    <location>
        <begin position="261"/>
        <end position="275"/>
    </location>
</feature>
<evidence type="ECO:0000313" key="10">
    <source>
        <dbReference type="EMBL" id="CAD7620982.1"/>
    </source>
</evidence>
<feature type="domain" description="C2H2-type" evidence="9">
    <location>
        <begin position="1244"/>
        <end position="1271"/>
    </location>
</feature>
<feature type="compositionally biased region" description="Acidic residues" evidence="8">
    <location>
        <begin position="206"/>
        <end position="215"/>
    </location>
</feature>
<protein>
    <recommendedName>
        <fullName evidence="3 7">Queuosine 5'-phosphate N-glycosylase/hydrolase</fullName>
        <ecNumber evidence="7">3.2.2.-</ecNumber>
    </recommendedName>
    <alternativeName>
        <fullName evidence="4 7">Queuosine-nucleotide N-glycosylase/hydrolase</fullName>
    </alternativeName>
</protein>
<feature type="domain" description="C2H2-type" evidence="9">
    <location>
        <begin position="1562"/>
        <end position="1589"/>
    </location>
</feature>
<dbReference type="EMBL" id="CAJPIZ010000430">
    <property type="protein sequence ID" value="CAG2101412.1"/>
    <property type="molecule type" value="Genomic_DNA"/>
</dbReference>
<dbReference type="InterPro" id="IPR036236">
    <property type="entry name" value="Znf_C2H2_sf"/>
</dbReference>
<dbReference type="PROSITE" id="PS00028">
    <property type="entry name" value="ZINC_FINGER_C2H2_1"/>
    <property type="match status" value="5"/>
</dbReference>
<feature type="domain" description="C2H2-type" evidence="9">
    <location>
        <begin position="1373"/>
        <end position="1400"/>
    </location>
</feature>
<evidence type="ECO:0000313" key="11">
    <source>
        <dbReference type="Proteomes" id="UP000759131"/>
    </source>
</evidence>
<dbReference type="EC" id="3.2.2.-" evidence="7"/>
<feature type="domain" description="C2H2-type" evidence="9">
    <location>
        <begin position="1102"/>
        <end position="1129"/>
    </location>
</feature>
<dbReference type="Pfam" id="PF10343">
    <property type="entry name" value="Q_salvage"/>
    <property type="match status" value="1"/>
</dbReference>
<keyword evidence="6" id="KW-0479">Metal-binding</keyword>
<evidence type="ECO:0000259" key="9">
    <source>
        <dbReference type="PROSITE" id="PS50157"/>
    </source>
</evidence>
<proteinExistence type="inferred from homology"/>
<feature type="domain" description="C2H2-type" evidence="9">
    <location>
        <begin position="905"/>
        <end position="932"/>
    </location>
</feature>
<feature type="region of interest" description="Disordered" evidence="8">
    <location>
        <begin position="494"/>
        <end position="516"/>
    </location>
</feature>
<sequence>MHGIAKQDRDSSAVEALSEVTWSRCGRHPKADTHQSSTQRMLNHFRESCRMARIPVPKMSYPCSECSFEAQSARQLSRHKAVTHVENALKCVLCPFVTAYQTNLLRHRREVHGICGSKGNKSCKFCGFLSEDNETLIRHQLEVHRDILKSAQVKFAKELVSAGGEESTTDGNAYASKYEQNYDLNERQLNASRIEEEVNSANRSQEEDDDDEDDDKNFWKEGFMDDSPNLFMNLASLQNASRDQLEANNWYVSSGQVSPASHENSVSDLVSSSGSTPRVSKKKMAAPASVGSNDDLPATRIRRQYTCNDCGFRTINPREFLYHRRDAHGQRLKIVECPYCVYACQYVQKLQRHLLLVHKLETSMTPPPELSGSSPKSSKPKAVSQNKLRVTPKIEPLEPVADSTAPPPPPLQHNVVPKIRVKLPTLTSPAMVTTSHVNHTIPGPPRAKLMSQQKSVSDQKRKIALQRQISANQRRMSDQKSIFAKKYHKCQTCGDKGNGEAPQPVDSFEADPNPTDDIVKQEINSTVEEEGEVDGESLGHLFTQSMEEGGSQTSPIAAAARMQTTFVRQTDGKIVAKQGSLKKCKYCNFQTETFAKLQKHESAYHPEKKFQCPLCEIKFENLVWLQRHLTHMHQEDSQTSNIVTILEQLNPKRKRNKPIPSTSTPLAQSVAEVLTEGLSKVQNNQSKRKQEQEDKNPTQCQVCGYQTRWISELEKHMRVHTKERPFSCPYCSFKSKWKGDLNRHIQKYHSRLPMPDLNLMEQQIQSQTDGNHSLDNSIDWNQKLIQEFSHEMSGDYDNDASILSGEADYDDYNEEMEEIKMDDTPLPDDYEERPLVFDDLSDDNEDNDEHNNGDETGAQLGDEDDNENELQIDFDDREVSTPTENTANTHESNPEVTKSGKVKMYRCSYCDFTCSTASRFHVHFVQHLNTKPFQCSVCGHRSNWEWDVTKHIKMKSQRDPKHAEAKAMLVHESGKRDYSKYNKYVVWVNQKEVIANNTSNPKIDFRAKRARLEPNDGIEYEDNDTNNQTNEVECEDDNSYNCPDPESIVITPDICFEVQGEEDDESNANMEYNQGFNPSFQPNVPYNSNPSVNSTPEDTKQLQCSYCEFKHKESKVMVSHLSSHAGMKPYRCRRCGFDSNWREVVVRHCVARHQSNSEDVEQRFRCTVNKTMCKIIDDNIAPKMMSASTSHLPSAVQAFQESHQSVRISGFKGSFRCDLCPFRAEKAFHMDFHVKRHQPSSGPFKCPHCPYWVNAKKSLVKHMLLHADNENEANNEDNNKDPNSPMADTGMDSFNENNSQIDDENDSESELVIYEGEDNGNQAYLNQRNQNQMARQSASVSKNRCDKCPFIAGTKTQLLYHKQFHRPNRNSSYSCTLCTYSVSYLHLLNQHMKVHYQNGDDTQEPINYCEIPADGEAEQMDDSDDRDESDIPFTWVQIGNNRRKLFQCRFCSTTSKRRTYIFVHERLHSHNTNETFKCSYCEFETRDSNHFLYHLNQHKTKAIEAQKSSIEPIAATDETTPPTPSVSVIDVNNIRQGNCPAAFKSPGDLKIHTSFHETDYPHRCPYCNYKAKNKPQLCKHLYVHTTEYISKRANSYPSGTKHLVGDAVLHMKRDLKSPPNDNSLEIEPHFVDPLVSSESVVNSAKDVWIKEEGIEKMAQMLLLLKHEIESKKYGTSVWREHPLHPKVADQKTIDWIFVIDSLNFSFWPNPNEDYTIDGHTGYWALCAAINRAISKGIPITDPQFYGNINEKKFREIFATDNGIEMPLLLKRLEVLRESGRVLNEKFGSSFVNCLKESESKVTNLLPLIVNNFSSFRDQTIYRAQRVSFYKRAQILIADIWAAFEGQGFGYFHDIDVITMFADYSLKPKLIPKRVPQVLVYFDVIEYSQRLKDVLKDENHLFQSGDEFEVEIRAASIVAVHRISERIRSLDTKCSINSVIIDFYLWDFRRENSQLIEQKTPFHRIRDIYY</sequence>
<dbReference type="PROSITE" id="PS50157">
    <property type="entry name" value="ZINC_FINGER_C2H2_2"/>
    <property type="match status" value="8"/>
</dbReference>
<feature type="domain" description="C2H2-type" evidence="9">
    <location>
        <begin position="610"/>
        <end position="638"/>
    </location>
</feature>
<dbReference type="GO" id="GO:0008270">
    <property type="term" value="F:zinc ion binding"/>
    <property type="evidence" value="ECO:0007669"/>
    <property type="project" value="UniProtKB-KW"/>
</dbReference>
<feature type="compositionally biased region" description="Low complexity" evidence="8">
    <location>
        <begin position="370"/>
        <end position="381"/>
    </location>
</feature>
<organism evidence="10">
    <name type="scientific">Medioppia subpectinata</name>
    <dbReference type="NCBI Taxonomy" id="1979941"/>
    <lineage>
        <taxon>Eukaryota</taxon>
        <taxon>Metazoa</taxon>
        <taxon>Ecdysozoa</taxon>
        <taxon>Arthropoda</taxon>
        <taxon>Chelicerata</taxon>
        <taxon>Arachnida</taxon>
        <taxon>Acari</taxon>
        <taxon>Acariformes</taxon>
        <taxon>Sarcoptiformes</taxon>
        <taxon>Oribatida</taxon>
        <taxon>Brachypylina</taxon>
        <taxon>Oppioidea</taxon>
        <taxon>Oppiidae</taxon>
        <taxon>Medioppia</taxon>
    </lineage>
</organism>
<feature type="region of interest" description="Disordered" evidence="8">
    <location>
        <begin position="1271"/>
        <end position="1305"/>
    </location>
</feature>
<keyword evidence="6" id="KW-0862">Zinc</keyword>
<gene>
    <name evidence="10" type="ORF">OSB1V03_LOCUS1462</name>
</gene>
<dbReference type="Proteomes" id="UP000759131">
    <property type="component" value="Unassembled WGS sequence"/>
</dbReference>
<evidence type="ECO:0000256" key="2">
    <source>
        <dbReference type="ARBA" id="ARBA00035119"/>
    </source>
</evidence>
<dbReference type="Pfam" id="PF13909">
    <property type="entry name" value="zf-H2C2_5"/>
    <property type="match status" value="1"/>
</dbReference>
<comment type="function">
    <text evidence="7">Catalyzes the hydrolysis of queuosine 5'-phosphate, releasing the nucleobase queuine (q). Is required for salvage of queuine from exogenous queuosine (Q) that is imported and then converted to queuosine 5'-phosphate intracellularly.</text>
</comment>
<feature type="region of interest" description="Disordered" evidence="8">
    <location>
        <begin position="1017"/>
        <end position="1039"/>
    </location>
</feature>
<feature type="region of interest" description="Disordered" evidence="8">
    <location>
        <begin position="364"/>
        <end position="414"/>
    </location>
</feature>
<dbReference type="PANTHER" id="PTHR21314">
    <property type="entry name" value="QUEUOSINE 5'-PHOSPHATE N-GLYCOSYLASE_HYDROLASE-RELATED"/>
    <property type="match status" value="1"/>
</dbReference>
<dbReference type="InterPro" id="IPR013087">
    <property type="entry name" value="Znf_C2H2_type"/>
</dbReference>
<reference evidence="10" key="1">
    <citation type="submission" date="2020-11" db="EMBL/GenBank/DDBJ databases">
        <authorList>
            <person name="Tran Van P."/>
        </authorList>
    </citation>
    <scope>NUCLEOTIDE SEQUENCE</scope>
</reference>
<evidence type="ECO:0000256" key="6">
    <source>
        <dbReference type="PROSITE-ProRule" id="PRU00042"/>
    </source>
</evidence>
<dbReference type="GO" id="GO:0006400">
    <property type="term" value="P:tRNA modification"/>
    <property type="evidence" value="ECO:0007669"/>
    <property type="project" value="TreeGrafter"/>
</dbReference>
<feature type="compositionally biased region" description="Polar residues" evidence="8">
    <location>
        <begin position="880"/>
        <end position="896"/>
    </location>
</feature>
<dbReference type="Gene3D" id="3.30.160.60">
    <property type="entry name" value="Classic Zinc Finger"/>
    <property type="match status" value="11"/>
</dbReference>
<evidence type="ECO:0000256" key="5">
    <source>
        <dbReference type="ARBA" id="ARBA00048204"/>
    </source>
</evidence>